<dbReference type="InterPro" id="IPR049457">
    <property type="entry name" value="Emfourin"/>
</dbReference>
<reference evidence="1 2" key="1">
    <citation type="submission" date="2021-05" db="EMBL/GenBank/DDBJ databases">
        <title>Kineosporia and Streptomyces sp. nov. two new marine actinobacteria isolated from Coral.</title>
        <authorList>
            <person name="Buangrab K."/>
            <person name="Sutthacheep M."/>
            <person name="Yeemin T."/>
            <person name="Harunari E."/>
            <person name="Igarashi Y."/>
            <person name="Kanchanasin P."/>
            <person name="Tanasupawat S."/>
            <person name="Phongsopitanun W."/>
        </authorList>
    </citation>
    <scope>NUCLEOTIDE SEQUENCE [LARGE SCALE GENOMIC DNA]</scope>
    <source>
        <strain evidence="1 2">J2-2</strain>
    </source>
</reference>
<name>A0ABS5THT4_9ACTN</name>
<evidence type="ECO:0000313" key="1">
    <source>
        <dbReference type="EMBL" id="MBT0769149.1"/>
    </source>
</evidence>
<sequence>MLITLRRSGGFAAVPGLSRKLSVDTATLPKGEAEELESAVRAVRVDQLAAQPTPAPGAGDRYVYDLTVADGTTTHTVTVTEPLEDPVGTLIEMLSSYS</sequence>
<protein>
    <submittedName>
        <fullName evidence="1">Uncharacterized protein</fullName>
    </submittedName>
</protein>
<evidence type="ECO:0000313" key="2">
    <source>
        <dbReference type="Proteomes" id="UP001197247"/>
    </source>
</evidence>
<dbReference type="EMBL" id="JAHBAY010000003">
    <property type="protein sequence ID" value="MBT0769149.1"/>
    <property type="molecule type" value="Genomic_DNA"/>
</dbReference>
<comment type="caution">
    <text evidence="1">The sequence shown here is derived from an EMBL/GenBank/DDBJ whole genome shotgun (WGS) entry which is preliminary data.</text>
</comment>
<dbReference type="Pfam" id="PF20242">
    <property type="entry name" value="Emfourin"/>
    <property type="match status" value="1"/>
</dbReference>
<dbReference type="Proteomes" id="UP001197247">
    <property type="component" value="Unassembled WGS sequence"/>
</dbReference>
<gene>
    <name evidence="1" type="ORF">KIH74_09480</name>
</gene>
<organism evidence="1 2">
    <name type="scientific">Kineosporia corallincola</name>
    <dbReference type="NCBI Taxonomy" id="2835133"/>
    <lineage>
        <taxon>Bacteria</taxon>
        <taxon>Bacillati</taxon>
        <taxon>Actinomycetota</taxon>
        <taxon>Actinomycetes</taxon>
        <taxon>Kineosporiales</taxon>
        <taxon>Kineosporiaceae</taxon>
        <taxon>Kineosporia</taxon>
    </lineage>
</organism>
<keyword evidence="2" id="KW-1185">Reference proteome</keyword>
<accession>A0ABS5THT4</accession>
<proteinExistence type="predicted"/>
<dbReference type="RefSeq" id="WP_214155435.1">
    <property type="nucleotide sequence ID" value="NZ_JAHBAY010000003.1"/>
</dbReference>